<dbReference type="PANTHER" id="PTHR37314:SF4">
    <property type="entry name" value="UPF0700 TRANSMEMBRANE PROTEIN YOAK"/>
    <property type="match status" value="1"/>
</dbReference>
<evidence type="ECO:0000313" key="5">
    <source>
        <dbReference type="Proteomes" id="UP000217005"/>
    </source>
</evidence>
<dbReference type="PANTHER" id="PTHR37314">
    <property type="entry name" value="SLR0142 PROTEIN"/>
    <property type="match status" value="1"/>
</dbReference>
<dbReference type="AlphaFoldDB" id="A0A261S8D0"/>
<feature type="transmembrane region" description="Helical" evidence="1">
    <location>
        <begin position="21"/>
        <end position="41"/>
    </location>
</feature>
<dbReference type="Proteomes" id="UP000216354">
    <property type="component" value="Unassembled WGS sequence"/>
</dbReference>
<sequence length="253" mass="26959">MAIPYLRALTALQRSPEANRHLAYILSTVAGAVNAGGFLAVQQYTSHMSGIVSSMADYLALGSLIVVLQGAGALMSFVAGAAASAFLINLGRRAHLSSGYALPLAFEAALLLAFGLLGANLEQHRWLYLPVTVMLLCFIMGLQNAMITKVSRAEIRTTHITGMVTDIGIELGKLCYWNVAQVDDPALHVRADRAKLRVLTTLVMLFFAGGVGGAYAFAHFGFGATLPLAGALALLAAVPMADDLRQGWRWGRR</sequence>
<proteinExistence type="predicted"/>
<keyword evidence="4" id="KW-1185">Reference proteome</keyword>
<feature type="transmembrane region" description="Helical" evidence="1">
    <location>
        <begin position="224"/>
        <end position="244"/>
    </location>
</feature>
<gene>
    <name evidence="3" type="ORF">CAL27_13330</name>
    <name evidence="2" type="ORF">CEG14_17395</name>
</gene>
<dbReference type="Proteomes" id="UP000217005">
    <property type="component" value="Unassembled WGS sequence"/>
</dbReference>
<reference evidence="3 4" key="1">
    <citation type="submission" date="2017-05" db="EMBL/GenBank/DDBJ databases">
        <title>Complete and WGS of Bordetella genogroups.</title>
        <authorList>
            <person name="Spilker T."/>
            <person name="Lipuma J."/>
        </authorList>
    </citation>
    <scope>NUCLEOTIDE SEQUENCE [LARGE SCALE GENOMIC DNA]</scope>
    <source>
        <strain evidence="3 4">AU9795</strain>
    </source>
</reference>
<evidence type="ECO:0008006" key="6">
    <source>
        <dbReference type="Google" id="ProtNLM"/>
    </source>
</evidence>
<reference evidence="2 5" key="2">
    <citation type="submission" date="2017-05" db="EMBL/GenBank/DDBJ databases">
        <title>Complete and WGS of Bordetella genogroups.</title>
        <authorList>
            <person name="Spilker T."/>
            <person name="LiPuma J."/>
        </authorList>
    </citation>
    <scope>NUCLEOTIDE SEQUENCE [LARGE SCALE GENOMIC DNA]</scope>
    <source>
        <strain evidence="2 5">AU17610</strain>
    </source>
</reference>
<feature type="transmembrane region" description="Helical" evidence="1">
    <location>
        <begin position="100"/>
        <end position="121"/>
    </location>
</feature>
<evidence type="ECO:0000313" key="4">
    <source>
        <dbReference type="Proteomes" id="UP000216354"/>
    </source>
</evidence>
<keyword evidence="1" id="KW-1133">Transmembrane helix</keyword>
<dbReference type="EMBL" id="NEVR01000002">
    <property type="protein sequence ID" value="OZI65962.1"/>
    <property type="molecule type" value="Genomic_DNA"/>
</dbReference>
<comment type="caution">
    <text evidence="2">The sequence shown here is derived from an EMBL/GenBank/DDBJ whole genome shotgun (WGS) entry which is preliminary data.</text>
</comment>
<feature type="transmembrane region" description="Helical" evidence="1">
    <location>
        <begin position="127"/>
        <end position="147"/>
    </location>
</feature>
<dbReference type="InterPro" id="IPR010699">
    <property type="entry name" value="DUF1275"/>
</dbReference>
<feature type="transmembrane region" description="Helical" evidence="1">
    <location>
        <begin position="198"/>
        <end position="218"/>
    </location>
</feature>
<evidence type="ECO:0000256" key="1">
    <source>
        <dbReference type="SAM" id="Phobius"/>
    </source>
</evidence>
<keyword evidence="1" id="KW-0812">Transmembrane</keyword>
<protein>
    <recommendedName>
        <fullName evidence="6">DUF1275 family protein</fullName>
    </recommendedName>
</protein>
<dbReference type="EMBL" id="NEVL01000004">
    <property type="protein sequence ID" value="OZI32683.1"/>
    <property type="molecule type" value="Genomic_DNA"/>
</dbReference>
<evidence type="ECO:0000313" key="3">
    <source>
        <dbReference type="EMBL" id="OZI65962.1"/>
    </source>
</evidence>
<dbReference type="OrthoDB" id="270162at2"/>
<feature type="transmembrane region" description="Helical" evidence="1">
    <location>
        <begin position="61"/>
        <end position="88"/>
    </location>
</feature>
<dbReference type="Pfam" id="PF06912">
    <property type="entry name" value="DUF1275"/>
    <property type="match status" value="1"/>
</dbReference>
<organism evidence="2 5">
    <name type="scientific">Bordetella genomosp. 1</name>
    <dbReference type="NCBI Taxonomy" id="1395607"/>
    <lineage>
        <taxon>Bacteria</taxon>
        <taxon>Pseudomonadati</taxon>
        <taxon>Pseudomonadota</taxon>
        <taxon>Betaproteobacteria</taxon>
        <taxon>Burkholderiales</taxon>
        <taxon>Alcaligenaceae</taxon>
        <taxon>Bordetella</taxon>
    </lineage>
</organism>
<keyword evidence="1" id="KW-0472">Membrane</keyword>
<accession>A0A261S8D0</accession>
<evidence type="ECO:0000313" key="2">
    <source>
        <dbReference type="EMBL" id="OZI32683.1"/>
    </source>
</evidence>
<name>A0A261S8D0_9BORD</name>